<evidence type="ECO:0000256" key="5">
    <source>
        <dbReference type="PIRSR" id="PIRSR000137-2"/>
    </source>
</evidence>
<dbReference type="Proteomes" id="UP000315782">
    <property type="component" value="Unassembled WGS sequence"/>
</dbReference>
<dbReference type="GO" id="GO:0050660">
    <property type="term" value="F:flavin adenine dinucleotide binding"/>
    <property type="evidence" value="ECO:0007669"/>
    <property type="project" value="InterPro"/>
</dbReference>
<dbReference type="InterPro" id="IPR000172">
    <property type="entry name" value="GMC_OxRdtase_N"/>
</dbReference>
<evidence type="ECO:0000256" key="2">
    <source>
        <dbReference type="ARBA" id="ARBA00010790"/>
    </source>
</evidence>
<dbReference type="PANTHER" id="PTHR11552">
    <property type="entry name" value="GLUCOSE-METHANOL-CHOLINE GMC OXIDOREDUCTASE"/>
    <property type="match status" value="1"/>
</dbReference>
<evidence type="ECO:0000259" key="8">
    <source>
        <dbReference type="PROSITE" id="PS00624"/>
    </source>
</evidence>
<comment type="cofactor">
    <cofactor evidence="1 5">
        <name>FAD</name>
        <dbReference type="ChEBI" id="CHEBI:57692"/>
    </cofactor>
</comment>
<dbReference type="InterPro" id="IPR012132">
    <property type="entry name" value="GMC_OxRdtase"/>
</dbReference>
<sequence>MKSYDFIILGAGSAGCVLANRLSSNPNFNVCLIEAGPKDKDIRLHVPIGFAFFGTTSRKYNWGFDTVPQKEFEKVTVTEPATSMVDSAGGVHEVQNEVEDHRKGYQPRGKTLGGSSAINAMLYVRGHSWDYDHWRDLGNEGWSYKDVLPYFKKCEHNEVHDNEYHGQNGPLNVCKIRHTNKPTEDFVKTGSTIFGYNDDFNGEDQEGIGFYQTTQKDGKRCSAAKAYLVPILDRENLTVLTDTHVNKIVIEGNTATGVECINEEGEFFRVNASKEVLLSSGAFGSPQILLRSGVGDASDITKHGIDHKIDLPGVGKNLQDHIDYLSVHKYNSLSLIGFSLRSIFIKYPFEILKYIFTKTGLFTSTIAEAGGFIRSRGDIEVPDIQLHFAPAMVVDHGRTSVWGHGLSCHTCLLRPKSRGEVTLNSSDPMDDPKIDPKFLSHPDDMKVMIEGYKKMMKIMNTKPFSKYTSKHVQRPVDLSDDADIEQAIREEADTVYHPVGTCMMGNSDMAVVDSSLKVHKMNSLRVVDASIMPTLVGGNTNAPTIMIGEKAADLILDDWS</sequence>
<evidence type="ECO:0000313" key="9">
    <source>
        <dbReference type="EMBL" id="RZO19502.1"/>
    </source>
</evidence>
<evidence type="ECO:0000256" key="3">
    <source>
        <dbReference type="ARBA" id="ARBA00022630"/>
    </source>
</evidence>
<dbReference type="Gene3D" id="3.30.560.10">
    <property type="entry name" value="Glucose Oxidase, domain 3"/>
    <property type="match status" value="1"/>
</dbReference>
<dbReference type="Pfam" id="PF00732">
    <property type="entry name" value="GMC_oxred_N"/>
    <property type="match status" value="1"/>
</dbReference>
<dbReference type="Gene3D" id="3.50.50.60">
    <property type="entry name" value="FAD/NAD(P)-binding domain"/>
    <property type="match status" value="1"/>
</dbReference>
<dbReference type="PROSITE" id="PS00623">
    <property type="entry name" value="GMC_OXRED_1"/>
    <property type="match status" value="1"/>
</dbReference>
<dbReference type="InterPro" id="IPR007867">
    <property type="entry name" value="GMC_OxRtase_C"/>
</dbReference>
<organism evidence="9 10">
    <name type="scientific">SAR86 cluster bacterium</name>
    <dbReference type="NCBI Taxonomy" id="2030880"/>
    <lineage>
        <taxon>Bacteria</taxon>
        <taxon>Pseudomonadati</taxon>
        <taxon>Pseudomonadota</taxon>
        <taxon>Gammaproteobacteria</taxon>
        <taxon>SAR86 cluster</taxon>
    </lineage>
</organism>
<dbReference type="PROSITE" id="PS00624">
    <property type="entry name" value="GMC_OXRED_2"/>
    <property type="match status" value="1"/>
</dbReference>
<comment type="similarity">
    <text evidence="2 6">Belongs to the GMC oxidoreductase family.</text>
</comment>
<evidence type="ECO:0000256" key="1">
    <source>
        <dbReference type="ARBA" id="ARBA00001974"/>
    </source>
</evidence>
<dbReference type="PANTHER" id="PTHR11552:SF147">
    <property type="entry name" value="CHOLINE DEHYDROGENASE, MITOCHONDRIAL"/>
    <property type="match status" value="1"/>
</dbReference>
<protein>
    <submittedName>
        <fullName evidence="9">GMC family oxidoreductase</fullName>
    </submittedName>
</protein>
<keyword evidence="3 6" id="KW-0285">Flavoprotein</keyword>
<name>A0A520ME51_9GAMM</name>
<feature type="binding site" evidence="5">
    <location>
        <position position="245"/>
    </location>
    <ligand>
        <name>FAD</name>
        <dbReference type="ChEBI" id="CHEBI:57692"/>
    </ligand>
</feature>
<dbReference type="PIRSF" id="PIRSF000137">
    <property type="entry name" value="Alcohol_oxidase"/>
    <property type="match status" value="1"/>
</dbReference>
<dbReference type="Pfam" id="PF05199">
    <property type="entry name" value="GMC_oxred_C"/>
    <property type="match status" value="1"/>
</dbReference>
<proteinExistence type="inferred from homology"/>
<gene>
    <name evidence="9" type="ORF">EVA96_03705</name>
</gene>
<comment type="caution">
    <text evidence="9">The sequence shown here is derived from an EMBL/GenBank/DDBJ whole genome shotgun (WGS) entry which is preliminary data.</text>
</comment>
<dbReference type="SUPFAM" id="SSF54373">
    <property type="entry name" value="FAD-linked reductases, C-terminal domain"/>
    <property type="match status" value="1"/>
</dbReference>
<reference evidence="9 10" key="1">
    <citation type="submission" date="2019-02" db="EMBL/GenBank/DDBJ databases">
        <title>Prokaryotic population dynamics and viral predation in marine succession experiment using metagenomics: the confinement effect.</title>
        <authorList>
            <person name="Haro-Moreno J.M."/>
            <person name="Rodriguez-Valera F."/>
            <person name="Lopez-Perez M."/>
        </authorList>
    </citation>
    <scope>NUCLEOTIDE SEQUENCE [LARGE SCALE GENOMIC DNA]</scope>
    <source>
        <strain evidence="9">MED-G163</strain>
    </source>
</reference>
<dbReference type="EMBL" id="SHBI01000035">
    <property type="protein sequence ID" value="RZO19502.1"/>
    <property type="molecule type" value="Genomic_DNA"/>
</dbReference>
<evidence type="ECO:0000256" key="6">
    <source>
        <dbReference type="RuleBase" id="RU003968"/>
    </source>
</evidence>
<dbReference type="GO" id="GO:0016614">
    <property type="term" value="F:oxidoreductase activity, acting on CH-OH group of donors"/>
    <property type="evidence" value="ECO:0007669"/>
    <property type="project" value="InterPro"/>
</dbReference>
<keyword evidence="4 5" id="KW-0274">FAD</keyword>
<evidence type="ECO:0000313" key="10">
    <source>
        <dbReference type="Proteomes" id="UP000315782"/>
    </source>
</evidence>
<feature type="domain" description="Glucose-methanol-choline oxidoreductase N-terminal" evidence="7">
    <location>
        <begin position="109"/>
        <end position="132"/>
    </location>
</feature>
<feature type="domain" description="Glucose-methanol-choline oxidoreductase N-terminal" evidence="8">
    <location>
        <begin position="281"/>
        <end position="295"/>
    </location>
</feature>
<evidence type="ECO:0000256" key="4">
    <source>
        <dbReference type="ARBA" id="ARBA00022827"/>
    </source>
</evidence>
<dbReference type="SUPFAM" id="SSF51905">
    <property type="entry name" value="FAD/NAD(P)-binding domain"/>
    <property type="match status" value="1"/>
</dbReference>
<accession>A0A520ME51</accession>
<dbReference type="PROSITE" id="PS51257">
    <property type="entry name" value="PROKAR_LIPOPROTEIN"/>
    <property type="match status" value="1"/>
</dbReference>
<evidence type="ECO:0000259" key="7">
    <source>
        <dbReference type="PROSITE" id="PS00623"/>
    </source>
</evidence>
<dbReference type="InterPro" id="IPR036188">
    <property type="entry name" value="FAD/NAD-bd_sf"/>
</dbReference>
<dbReference type="AlphaFoldDB" id="A0A520ME51"/>